<dbReference type="SUPFAM" id="SSF54593">
    <property type="entry name" value="Glyoxalase/Bleomycin resistance protein/Dihydroxybiphenyl dioxygenase"/>
    <property type="match status" value="1"/>
</dbReference>
<protein>
    <submittedName>
        <fullName evidence="2">VOC family protein</fullName>
    </submittedName>
</protein>
<dbReference type="EMBL" id="JABFUC010000022">
    <property type="protein sequence ID" value="MCG6659794.1"/>
    <property type="molecule type" value="Genomic_DNA"/>
</dbReference>
<dbReference type="Pfam" id="PF00903">
    <property type="entry name" value="Glyoxalase"/>
    <property type="match status" value="1"/>
</dbReference>
<sequence length="107" mass="11849">MTFVATVFAAEELERHEFGPESFHVEMRVGDAVLVIEAGELPPGVAPWTNALYVYVPDVDAAYERAMALGAEAISEPVDKPYQERQAGFRDMAGNTWWIGTFQAERG</sequence>
<evidence type="ECO:0000313" key="2">
    <source>
        <dbReference type="EMBL" id="MCG6659794.1"/>
    </source>
</evidence>
<dbReference type="InterPro" id="IPR029068">
    <property type="entry name" value="Glyas_Bleomycin-R_OHBP_Dase"/>
</dbReference>
<accession>A0ABS9PDF3</accession>
<proteinExistence type="predicted"/>
<dbReference type="RefSeq" id="WP_238979065.1">
    <property type="nucleotide sequence ID" value="NZ_JABFUC010000022.1"/>
</dbReference>
<feature type="domain" description="VOC" evidence="1">
    <location>
        <begin position="1"/>
        <end position="102"/>
    </location>
</feature>
<name>A0ABS9PDF3_9GAMM</name>
<evidence type="ECO:0000259" key="1">
    <source>
        <dbReference type="PROSITE" id="PS51819"/>
    </source>
</evidence>
<dbReference type="Proteomes" id="UP000814385">
    <property type="component" value="Unassembled WGS sequence"/>
</dbReference>
<dbReference type="Gene3D" id="3.30.720.110">
    <property type="match status" value="1"/>
</dbReference>
<dbReference type="InterPro" id="IPR004360">
    <property type="entry name" value="Glyas_Fos-R_dOase_dom"/>
</dbReference>
<comment type="caution">
    <text evidence="2">The sequence shown here is derived from an EMBL/GenBank/DDBJ whole genome shotgun (WGS) entry which is preliminary data.</text>
</comment>
<keyword evidence="3" id="KW-1185">Reference proteome</keyword>
<dbReference type="InterPro" id="IPR037523">
    <property type="entry name" value="VOC_core"/>
</dbReference>
<organism evidence="2 3">
    <name type="scientific">Billgrantia campisalis</name>
    <dbReference type="NCBI Taxonomy" id="74661"/>
    <lineage>
        <taxon>Bacteria</taxon>
        <taxon>Pseudomonadati</taxon>
        <taxon>Pseudomonadota</taxon>
        <taxon>Gammaproteobacteria</taxon>
        <taxon>Oceanospirillales</taxon>
        <taxon>Halomonadaceae</taxon>
        <taxon>Billgrantia</taxon>
    </lineage>
</organism>
<reference evidence="2 3" key="1">
    <citation type="submission" date="2020-05" db="EMBL/GenBank/DDBJ databases">
        <title>Comparative genomic analysis of denitrifying bacteria from Halomonas genus.</title>
        <authorList>
            <person name="Wang L."/>
            <person name="Shao Z."/>
        </authorList>
    </citation>
    <scope>NUCLEOTIDE SEQUENCE [LARGE SCALE GENOMIC DNA]</scope>
    <source>
        <strain evidence="2 3">A4</strain>
    </source>
</reference>
<evidence type="ECO:0000313" key="3">
    <source>
        <dbReference type="Proteomes" id="UP000814385"/>
    </source>
</evidence>
<gene>
    <name evidence="2" type="ORF">HOP52_18770</name>
</gene>
<dbReference type="PROSITE" id="PS51819">
    <property type="entry name" value="VOC"/>
    <property type="match status" value="1"/>
</dbReference>